<keyword evidence="3" id="KW-1185">Reference proteome</keyword>
<feature type="region of interest" description="Disordered" evidence="1">
    <location>
        <begin position="45"/>
        <end position="72"/>
    </location>
</feature>
<dbReference type="EMBL" id="BPLQ01006636">
    <property type="protein sequence ID" value="GIY24122.1"/>
    <property type="molecule type" value="Genomic_DNA"/>
</dbReference>
<reference evidence="2 3" key="1">
    <citation type="submission" date="2021-06" db="EMBL/GenBank/DDBJ databases">
        <title>Caerostris darwini draft genome.</title>
        <authorList>
            <person name="Kono N."/>
            <person name="Arakawa K."/>
        </authorList>
    </citation>
    <scope>NUCLEOTIDE SEQUENCE [LARGE SCALE GENOMIC DNA]</scope>
</reference>
<name>A0AAV4RUI8_9ARAC</name>
<protein>
    <submittedName>
        <fullName evidence="2">Uncharacterized protein</fullName>
    </submittedName>
</protein>
<accession>A0AAV4RUI8</accession>
<dbReference type="AlphaFoldDB" id="A0AAV4RUI8"/>
<comment type="caution">
    <text evidence="2">The sequence shown here is derived from an EMBL/GenBank/DDBJ whole genome shotgun (WGS) entry which is preliminary data.</text>
</comment>
<dbReference type="Proteomes" id="UP001054837">
    <property type="component" value="Unassembled WGS sequence"/>
</dbReference>
<evidence type="ECO:0000313" key="2">
    <source>
        <dbReference type="EMBL" id="GIY24122.1"/>
    </source>
</evidence>
<organism evidence="2 3">
    <name type="scientific">Caerostris darwini</name>
    <dbReference type="NCBI Taxonomy" id="1538125"/>
    <lineage>
        <taxon>Eukaryota</taxon>
        <taxon>Metazoa</taxon>
        <taxon>Ecdysozoa</taxon>
        <taxon>Arthropoda</taxon>
        <taxon>Chelicerata</taxon>
        <taxon>Arachnida</taxon>
        <taxon>Araneae</taxon>
        <taxon>Araneomorphae</taxon>
        <taxon>Entelegynae</taxon>
        <taxon>Araneoidea</taxon>
        <taxon>Araneidae</taxon>
        <taxon>Caerostris</taxon>
    </lineage>
</organism>
<sequence>MTKQKTTSDTDSKQEAGIQIYLLAARKPKSIPVKYHPENAIKQLKRNKNPVMSDKSNVHPNPGLDGRDYFLANPPSYNPPSYTCMRGRRRGEKNIKLKRLLCHSREHEINVGLVGWR</sequence>
<evidence type="ECO:0000313" key="3">
    <source>
        <dbReference type="Proteomes" id="UP001054837"/>
    </source>
</evidence>
<evidence type="ECO:0000256" key="1">
    <source>
        <dbReference type="SAM" id="MobiDB-lite"/>
    </source>
</evidence>
<proteinExistence type="predicted"/>
<gene>
    <name evidence="2" type="ORF">CDAR_579111</name>
</gene>